<organism evidence="3">
    <name type="scientific">Aegilops tauschii</name>
    <name type="common">Tausch's goatgrass</name>
    <name type="synonym">Aegilops squarrosa</name>
    <dbReference type="NCBI Taxonomy" id="37682"/>
    <lineage>
        <taxon>Eukaryota</taxon>
        <taxon>Viridiplantae</taxon>
        <taxon>Streptophyta</taxon>
        <taxon>Embryophyta</taxon>
        <taxon>Tracheophyta</taxon>
        <taxon>Spermatophyta</taxon>
        <taxon>Magnoliopsida</taxon>
        <taxon>Liliopsida</taxon>
        <taxon>Poales</taxon>
        <taxon>Poaceae</taxon>
        <taxon>BOP clade</taxon>
        <taxon>Pooideae</taxon>
        <taxon>Triticodae</taxon>
        <taxon>Triticeae</taxon>
        <taxon>Triticinae</taxon>
        <taxon>Aegilops</taxon>
    </lineage>
</organism>
<dbReference type="GO" id="GO:0042790">
    <property type="term" value="P:nucleolar large rRNA transcription by RNA polymerase I"/>
    <property type="evidence" value="ECO:0007669"/>
    <property type="project" value="TreeGrafter"/>
</dbReference>
<evidence type="ECO:0000259" key="2">
    <source>
        <dbReference type="Pfam" id="PF20644"/>
    </source>
</evidence>
<feature type="region of interest" description="Disordered" evidence="1">
    <location>
        <begin position="65"/>
        <end position="103"/>
    </location>
</feature>
<dbReference type="ExpressionAtlas" id="M8C5E2">
    <property type="expression patterns" value="baseline"/>
</dbReference>
<protein>
    <recommendedName>
        <fullName evidence="2">Rrn7/TAF1B N-terminal cyclin domain-containing protein</fullName>
    </recommendedName>
</protein>
<reference evidence="3" key="1">
    <citation type="submission" date="2015-06" db="UniProtKB">
        <authorList>
            <consortium name="EnsemblPlants"/>
        </authorList>
    </citation>
    <scope>IDENTIFICATION</scope>
</reference>
<sequence>MDDEGGVSPSHHGGGGGSIRLQCECGFKDDYSLDDPGAGRFYCGRCYGDLDTQATAVDHADFQTPGNMSFHRVSQPTKTPVPYPTPYPGQPPAAPPFEESHEPRDFVPGAGPEELGARVRRCYVEGLQVILHQQLQVLVDRYRASALVCGVAGTVWLRWVAASKVFDGMWARKVLAEDEATRRQKRSASGGEQKTQEVKCEWADEASPRKDRRRVEFIFLRSLRMMLPLYSTLSVCFLSCHIAREAILPTDICRWAMEGKLPYVAAFTEVDRLLGSPLRHCPLNARQLFRPVRVIGAWQLEAAAGFIAQRIGLQLPSVNFYAIAQRYLDELSLPEICEAARNAGGSDRDANLSPSMKPDGGTSEEFGTRELLWTLADAYDKIDVAHDYSKDLHTYLRYCKDVVFPGIACSAEEEHLIEIFQDLYKGREDENSKAHNITGANKRGRDGTFVGVRCFSASSSSGIQSIKSEMEDHGFCYMPPRKWPRSDGYLHYRRKTMTGRLVCAGHADYHLLIRSFAKLAEVDIRVIHASVLKLERRLGWIEERIGRSLDALQNLPS</sequence>
<accession>M8C5E2</accession>
<dbReference type="GO" id="GO:0001164">
    <property type="term" value="F:RNA polymerase I core promoter sequence-specific DNA binding"/>
    <property type="evidence" value="ECO:0007669"/>
    <property type="project" value="InterPro"/>
</dbReference>
<feature type="compositionally biased region" description="Pro residues" evidence="1">
    <location>
        <begin position="79"/>
        <end position="95"/>
    </location>
</feature>
<name>M8C5E2_AEGTA</name>
<evidence type="ECO:0000313" key="3">
    <source>
        <dbReference type="EnsemblPlants" id="EMT32555"/>
    </source>
</evidence>
<dbReference type="GO" id="GO:0070860">
    <property type="term" value="C:RNA polymerase I core factor complex"/>
    <property type="evidence" value="ECO:0007669"/>
    <property type="project" value="InterPro"/>
</dbReference>
<feature type="region of interest" description="Disordered" evidence="1">
    <location>
        <begin position="343"/>
        <end position="363"/>
    </location>
</feature>
<dbReference type="PANTHER" id="PTHR31576:SF5">
    <property type="entry name" value="TATA BOX-BINDING PROTEIN-ASSOCIATED FACTOR RNA POLYMERASE I SUBUNIT B"/>
    <property type="match status" value="1"/>
</dbReference>
<dbReference type="PANTHER" id="PTHR31576">
    <property type="entry name" value="TATA BOX-BINDING PROTEIN-ASSOCIATED FACTOR RNA POLYMERASE I SUBUNIT B"/>
    <property type="match status" value="1"/>
</dbReference>
<dbReference type="EnsemblPlants" id="EMT32555">
    <property type="protein sequence ID" value="EMT32555"/>
    <property type="gene ID" value="F775_00654"/>
</dbReference>
<proteinExistence type="predicted"/>
<dbReference type="InterPro" id="IPR048540">
    <property type="entry name" value="Rrn7_cyclin_N"/>
</dbReference>
<feature type="domain" description="Rrn7/TAF1B N-terminal cyclin" evidence="2">
    <location>
        <begin position="127"/>
        <end position="268"/>
    </location>
</feature>
<dbReference type="AlphaFoldDB" id="M8C5E2"/>
<dbReference type="Pfam" id="PF20644">
    <property type="entry name" value="Rrn7_cyclin_N"/>
    <property type="match status" value="1"/>
</dbReference>
<dbReference type="InterPro" id="IPR033599">
    <property type="entry name" value="TAF1B/Rrn7"/>
</dbReference>
<evidence type="ECO:0000256" key="1">
    <source>
        <dbReference type="SAM" id="MobiDB-lite"/>
    </source>
</evidence>